<evidence type="ECO:0000313" key="2">
    <source>
        <dbReference type="Proteomes" id="UP000765509"/>
    </source>
</evidence>
<protein>
    <submittedName>
        <fullName evidence="1">Uncharacterized protein</fullName>
    </submittedName>
</protein>
<dbReference type="InterPro" id="IPR036397">
    <property type="entry name" value="RNaseH_sf"/>
</dbReference>
<dbReference type="GO" id="GO:0003676">
    <property type="term" value="F:nucleic acid binding"/>
    <property type="evidence" value="ECO:0007669"/>
    <property type="project" value="InterPro"/>
</dbReference>
<proteinExistence type="predicted"/>
<name>A0A9Q3JEC4_9BASI</name>
<sequence length="103" mass="11677">MVISIEEPKSPWEIVHMDWVTALPPGGDRSFNACLVLVEGYNESPMFLRCHKYDTGIDTAIMISNIGISHTELFQNIISDRDPKITSELWANIHNLFGIKLSF</sequence>
<comment type="caution">
    <text evidence="1">The sequence shown here is derived from an EMBL/GenBank/DDBJ whole genome shotgun (WGS) entry which is preliminary data.</text>
</comment>
<reference evidence="1" key="1">
    <citation type="submission" date="2021-03" db="EMBL/GenBank/DDBJ databases">
        <title>Draft genome sequence of rust myrtle Austropuccinia psidii MF-1, a brazilian biotype.</title>
        <authorList>
            <person name="Quecine M.C."/>
            <person name="Pachon D.M.R."/>
            <person name="Bonatelli M.L."/>
            <person name="Correr F.H."/>
            <person name="Franceschini L.M."/>
            <person name="Leite T.F."/>
            <person name="Margarido G.R.A."/>
            <person name="Almeida C.A."/>
            <person name="Ferrarezi J.A."/>
            <person name="Labate C.A."/>
        </authorList>
    </citation>
    <scope>NUCLEOTIDE SEQUENCE</scope>
    <source>
        <strain evidence="1">MF-1</strain>
    </source>
</reference>
<dbReference type="Gene3D" id="3.30.420.10">
    <property type="entry name" value="Ribonuclease H-like superfamily/Ribonuclease H"/>
    <property type="match status" value="1"/>
</dbReference>
<dbReference type="AlphaFoldDB" id="A0A9Q3JEC4"/>
<accession>A0A9Q3JEC4</accession>
<keyword evidence="2" id="KW-1185">Reference proteome</keyword>
<evidence type="ECO:0000313" key="1">
    <source>
        <dbReference type="EMBL" id="MBW0560267.1"/>
    </source>
</evidence>
<gene>
    <name evidence="1" type="ORF">O181_099982</name>
</gene>
<dbReference type="SUPFAM" id="SSF53098">
    <property type="entry name" value="Ribonuclease H-like"/>
    <property type="match status" value="1"/>
</dbReference>
<organism evidence="1 2">
    <name type="scientific">Austropuccinia psidii MF-1</name>
    <dbReference type="NCBI Taxonomy" id="1389203"/>
    <lineage>
        <taxon>Eukaryota</taxon>
        <taxon>Fungi</taxon>
        <taxon>Dikarya</taxon>
        <taxon>Basidiomycota</taxon>
        <taxon>Pucciniomycotina</taxon>
        <taxon>Pucciniomycetes</taxon>
        <taxon>Pucciniales</taxon>
        <taxon>Sphaerophragmiaceae</taxon>
        <taxon>Austropuccinia</taxon>
    </lineage>
</organism>
<dbReference type="EMBL" id="AVOT02069338">
    <property type="protein sequence ID" value="MBW0560267.1"/>
    <property type="molecule type" value="Genomic_DNA"/>
</dbReference>
<dbReference type="InterPro" id="IPR012337">
    <property type="entry name" value="RNaseH-like_sf"/>
</dbReference>
<dbReference type="Proteomes" id="UP000765509">
    <property type="component" value="Unassembled WGS sequence"/>
</dbReference>